<organism evidence="2">
    <name type="scientific">Culex tarsalis</name>
    <name type="common">Encephalitis mosquito</name>
    <dbReference type="NCBI Taxonomy" id="7177"/>
    <lineage>
        <taxon>Eukaryota</taxon>
        <taxon>Metazoa</taxon>
        <taxon>Ecdysozoa</taxon>
        <taxon>Arthropoda</taxon>
        <taxon>Hexapoda</taxon>
        <taxon>Insecta</taxon>
        <taxon>Pterygota</taxon>
        <taxon>Neoptera</taxon>
        <taxon>Endopterygota</taxon>
        <taxon>Diptera</taxon>
        <taxon>Nematocera</taxon>
        <taxon>Culicoidea</taxon>
        <taxon>Culicidae</taxon>
        <taxon>Culicinae</taxon>
        <taxon>Culicini</taxon>
        <taxon>Culex</taxon>
        <taxon>Culex</taxon>
    </lineage>
</organism>
<proteinExistence type="predicted"/>
<evidence type="ECO:0000256" key="1">
    <source>
        <dbReference type="SAM" id="MobiDB-lite"/>
    </source>
</evidence>
<dbReference type="EMBL" id="GFDL01005886">
    <property type="protein sequence ID" value="JAV29159.1"/>
    <property type="molecule type" value="Transcribed_RNA"/>
</dbReference>
<feature type="compositionally biased region" description="Polar residues" evidence="1">
    <location>
        <begin position="10"/>
        <end position="19"/>
    </location>
</feature>
<accession>A0A1Q3FNH8</accession>
<name>A0A1Q3FNH8_CULTA</name>
<dbReference type="AlphaFoldDB" id="A0A1Q3FNH8"/>
<evidence type="ECO:0000313" key="2">
    <source>
        <dbReference type="EMBL" id="JAV29159.1"/>
    </source>
</evidence>
<feature type="region of interest" description="Disordered" evidence="1">
    <location>
        <begin position="1"/>
        <end position="31"/>
    </location>
</feature>
<protein>
    <submittedName>
        <fullName evidence="2">Uncharacterized protein</fullName>
    </submittedName>
</protein>
<sequence length="76" mass="8326">MGVNFEEGRPQNNATTSAGWSHRVPRSPPRSQVVPVAFSTRILRWLLLQLDLPERGHAGVAAQGETTRNRTPAIAP</sequence>
<reference evidence="2" key="1">
    <citation type="submission" date="2017-01" db="EMBL/GenBank/DDBJ databases">
        <title>A deep insight into the sialotranscriptome of adult male and female Cluex tarsalis mosquitoes.</title>
        <authorList>
            <person name="Ribeiro J.M."/>
            <person name="Moreira F."/>
            <person name="Bernard K.A."/>
            <person name="Calvo E."/>
        </authorList>
    </citation>
    <scope>NUCLEOTIDE SEQUENCE</scope>
    <source>
        <strain evidence="2">Kern County</strain>
        <tissue evidence="2">Salivary glands</tissue>
    </source>
</reference>